<dbReference type="EMBL" id="JANAVB010037159">
    <property type="protein sequence ID" value="KAJ6802609.1"/>
    <property type="molecule type" value="Genomic_DNA"/>
</dbReference>
<organism evidence="2 4">
    <name type="scientific">Iris pallida</name>
    <name type="common">Sweet iris</name>
    <dbReference type="NCBI Taxonomy" id="29817"/>
    <lineage>
        <taxon>Eukaryota</taxon>
        <taxon>Viridiplantae</taxon>
        <taxon>Streptophyta</taxon>
        <taxon>Embryophyta</taxon>
        <taxon>Tracheophyta</taxon>
        <taxon>Spermatophyta</taxon>
        <taxon>Magnoliopsida</taxon>
        <taxon>Liliopsida</taxon>
        <taxon>Asparagales</taxon>
        <taxon>Iridaceae</taxon>
        <taxon>Iridoideae</taxon>
        <taxon>Irideae</taxon>
        <taxon>Iris</taxon>
    </lineage>
</organism>
<evidence type="ECO:0000313" key="4">
    <source>
        <dbReference type="Proteomes" id="UP001140949"/>
    </source>
</evidence>
<dbReference type="Proteomes" id="UP001140949">
    <property type="component" value="Unassembled WGS sequence"/>
</dbReference>
<comment type="caution">
    <text evidence="2">The sequence shown here is derived from an EMBL/GenBank/DDBJ whole genome shotgun (WGS) entry which is preliminary data.</text>
</comment>
<keyword evidence="4" id="KW-1185">Reference proteome</keyword>
<proteinExistence type="predicted"/>
<evidence type="ECO:0000313" key="3">
    <source>
        <dbReference type="EMBL" id="KAJ6816235.1"/>
    </source>
</evidence>
<protein>
    <submittedName>
        <fullName evidence="2">Uncharacterized protein</fullName>
    </submittedName>
</protein>
<dbReference type="AlphaFoldDB" id="A0AAX6EF96"/>
<name>A0AAX6EF96_IRIPA</name>
<feature type="region of interest" description="Disordered" evidence="1">
    <location>
        <begin position="62"/>
        <end position="86"/>
    </location>
</feature>
<reference evidence="2" key="2">
    <citation type="submission" date="2023-04" db="EMBL/GenBank/DDBJ databases">
        <authorList>
            <person name="Bruccoleri R.E."/>
            <person name="Oakeley E.J."/>
            <person name="Faust A.-M."/>
            <person name="Dessus-Babus S."/>
            <person name="Altorfer M."/>
            <person name="Burckhardt D."/>
            <person name="Oertli M."/>
            <person name="Naumann U."/>
            <person name="Petersen F."/>
            <person name="Wong J."/>
        </authorList>
    </citation>
    <scope>NUCLEOTIDE SEQUENCE</scope>
    <source>
        <strain evidence="2">GSM-AAB239-AS_SAM_17_03QT</strain>
        <tissue evidence="2">Leaf</tissue>
    </source>
</reference>
<reference evidence="2" key="1">
    <citation type="journal article" date="2023" name="GigaByte">
        <title>Genome assembly of the bearded iris, Iris pallida Lam.</title>
        <authorList>
            <person name="Bruccoleri R.E."/>
            <person name="Oakeley E.J."/>
            <person name="Faust A.M.E."/>
            <person name="Altorfer M."/>
            <person name="Dessus-Babus S."/>
            <person name="Burckhardt D."/>
            <person name="Oertli M."/>
            <person name="Naumann U."/>
            <person name="Petersen F."/>
            <person name="Wong J."/>
        </authorList>
    </citation>
    <scope>NUCLEOTIDE SEQUENCE</scope>
    <source>
        <strain evidence="2">GSM-AAB239-AS_SAM_17_03QT</strain>
    </source>
</reference>
<accession>A0AAX6EF96</accession>
<evidence type="ECO:0000256" key="1">
    <source>
        <dbReference type="SAM" id="MobiDB-lite"/>
    </source>
</evidence>
<evidence type="ECO:0000313" key="2">
    <source>
        <dbReference type="EMBL" id="KAJ6802609.1"/>
    </source>
</evidence>
<sequence length="182" mass="20841">MATGGSEEGHRRVVILAWRTAARMVWRRGKVVGGSHRSRSEPVRIWPRPLCWRRWMKAAPGEEAVGRGPPPGRRTEMRSSVRARPRRRREEGCSTWRRALQDAGLADRRRKTCCHDAMAELDRTTSSAEDRGVVRARRHVVGRRLSSRRIRTAPRRGDGSGFGGEVRDTRVRTRSQVLCVWL</sequence>
<gene>
    <name evidence="2" type="ORF">M6B38_191975</name>
    <name evidence="3" type="ORF">M6B38_418215</name>
</gene>
<dbReference type="EMBL" id="JANAVB010028395">
    <property type="protein sequence ID" value="KAJ6816235.1"/>
    <property type="molecule type" value="Genomic_DNA"/>
</dbReference>